<dbReference type="GO" id="GO:0005886">
    <property type="term" value="C:plasma membrane"/>
    <property type="evidence" value="ECO:0007669"/>
    <property type="project" value="UniProtKB-SubCell"/>
</dbReference>
<evidence type="ECO:0000313" key="13">
    <source>
        <dbReference type="Proteomes" id="UP000683360"/>
    </source>
</evidence>
<feature type="transmembrane region" description="Helical" evidence="10">
    <location>
        <begin position="261"/>
        <end position="284"/>
    </location>
</feature>
<organism evidence="12 13">
    <name type="scientific">Mytilus edulis</name>
    <name type="common">Blue mussel</name>
    <dbReference type="NCBI Taxonomy" id="6550"/>
    <lineage>
        <taxon>Eukaryota</taxon>
        <taxon>Metazoa</taxon>
        <taxon>Spiralia</taxon>
        <taxon>Lophotrochozoa</taxon>
        <taxon>Mollusca</taxon>
        <taxon>Bivalvia</taxon>
        <taxon>Autobranchia</taxon>
        <taxon>Pteriomorphia</taxon>
        <taxon>Mytilida</taxon>
        <taxon>Mytiloidea</taxon>
        <taxon>Mytilidae</taxon>
        <taxon>Mytilinae</taxon>
        <taxon>Mytilus</taxon>
    </lineage>
</organism>
<keyword evidence="9" id="KW-0807">Transducer</keyword>
<gene>
    <name evidence="12" type="ORF">MEDL_27165</name>
</gene>
<evidence type="ECO:0000256" key="8">
    <source>
        <dbReference type="ARBA" id="ARBA00023180"/>
    </source>
</evidence>
<dbReference type="GO" id="GO:0004930">
    <property type="term" value="F:G protein-coupled receptor activity"/>
    <property type="evidence" value="ECO:0007669"/>
    <property type="project" value="UniProtKB-KW"/>
</dbReference>
<keyword evidence="7" id="KW-0675">Receptor</keyword>
<evidence type="ECO:0000256" key="1">
    <source>
        <dbReference type="ARBA" id="ARBA00004651"/>
    </source>
</evidence>
<feature type="transmembrane region" description="Helical" evidence="10">
    <location>
        <begin position="335"/>
        <end position="360"/>
    </location>
</feature>
<accession>A0A8S3S208</accession>
<evidence type="ECO:0000259" key="11">
    <source>
        <dbReference type="PROSITE" id="PS50262"/>
    </source>
</evidence>
<keyword evidence="6 10" id="KW-0472">Membrane</keyword>
<comment type="subcellular location">
    <subcellularLocation>
        <location evidence="1">Cell membrane</location>
        <topology evidence="1">Multi-pass membrane protein</topology>
    </subcellularLocation>
</comment>
<feature type="transmembrane region" description="Helical" evidence="10">
    <location>
        <begin position="101"/>
        <end position="123"/>
    </location>
</feature>
<keyword evidence="5" id="KW-0297">G-protein coupled receptor</keyword>
<keyword evidence="3 10" id="KW-0812">Transmembrane</keyword>
<evidence type="ECO:0000256" key="6">
    <source>
        <dbReference type="ARBA" id="ARBA00023136"/>
    </source>
</evidence>
<evidence type="ECO:0000256" key="4">
    <source>
        <dbReference type="ARBA" id="ARBA00022989"/>
    </source>
</evidence>
<evidence type="ECO:0000256" key="3">
    <source>
        <dbReference type="ARBA" id="ARBA00022692"/>
    </source>
</evidence>
<comment type="caution">
    <text evidence="12">The sequence shown here is derived from an EMBL/GenBank/DDBJ whole genome shotgun (WGS) entry which is preliminary data.</text>
</comment>
<evidence type="ECO:0000313" key="12">
    <source>
        <dbReference type="EMBL" id="CAG2213241.1"/>
    </source>
</evidence>
<evidence type="ECO:0000256" key="5">
    <source>
        <dbReference type="ARBA" id="ARBA00023040"/>
    </source>
</evidence>
<dbReference type="CDD" id="cd00637">
    <property type="entry name" value="7tm_classA_rhodopsin-like"/>
    <property type="match status" value="1"/>
</dbReference>
<feature type="transmembrane region" description="Helical" evidence="10">
    <location>
        <begin position="176"/>
        <end position="198"/>
    </location>
</feature>
<dbReference type="PANTHER" id="PTHR24246:SF27">
    <property type="entry name" value="ADENOSINE RECEPTOR, ISOFORM A"/>
    <property type="match status" value="1"/>
</dbReference>
<dbReference type="AlphaFoldDB" id="A0A8S3S208"/>
<proteinExistence type="predicted"/>
<sequence length="385" mass="43039">MYLQTIFGVLAYAWCPEVISIQISDYLEQLDLLDMLEFFSPENTTTGNITDLTASGKFVEDYSDDLPVPNRTVPADRYADGYVDMVNKYCDSMFQSEYHKIAYIVMSISFSMLICIGNILVFILPSISKAFRSPIFSTLLSFSVISLIRGIDLLFYSLAHCSLMFSFILKSAFECIIFSCVKGFIANVISLHLCLLACQRIYMSLFPLKAHVHHTKTNVRRCIFCIYISCVLIELFMGVLGSRDCVVSSYGNDVSTIFKTSADFIVFNLIVVVLLSAGMLSGIVQRYISPRLTQSASQRTQSRIASIVIVLYLSFYCPFKIVGLVLQFTCADPTYVGPIAFTASAAQFMIGALNPIMLCLRVPEAKKALKDKCCSCIANHQKNRN</sequence>
<evidence type="ECO:0000256" key="10">
    <source>
        <dbReference type="SAM" id="Phobius"/>
    </source>
</evidence>
<dbReference type="Gene3D" id="1.20.1070.10">
    <property type="entry name" value="Rhodopsin 7-helix transmembrane proteins"/>
    <property type="match status" value="1"/>
</dbReference>
<evidence type="ECO:0000256" key="9">
    <source>
        <dbReference type="ARBA" id="ARBA00023224"/>
    </source>
</evidence>
<feature type="transmembrane region" description="Helical" evidence="10">
    <location>
        <begin position="304"/>
        <end position="329"/>
    </location>
</feature>
<dbReference type="EMBL" id="CAJPWZ010001342">
    <property type="protein sequence ID" value="CAG2213241.1"/>
    <property type="molecule type" value="Genomic_DNA"/>
</dbReference>
<keyword evidence="13" id="KW-1185">Reference proteome</keyword>
<dbReference type="OrthoDB" id="6169831at2759"/>
<dbReference type="PANTHER" id="PTHR24246">
    <property type="entry name" value="OLFACTORY RECEPTOR AND ADENOSINE RECEPTOR"/>
    <property type="match status" value="1"/>
</dbReference>
<keyword evidence="2" id="KW-1003">Cell membrane</keyword>
<evidence type="ECO:0000256" key="7">
    <source>
        <dbReference type="ARBA" id="ARBA00023170"/>
    </source>
</evidence>
<feature type="transmembrane region" description="Helical" evidence="10">
    <location>
        <begin position="219"/>
        <end position="241"/>
    </location>
</feature>
<evidence type="ECO:0000256" key="2">
    <source>
        <dbReference type="ARBA" id="ARBA00022475"/>
    </source>
</evidence>
<protein>
    <recommendedName>
        <fullName evidence="11">G-protein coupled receptors family 1 profile domain-containing protein</fullName>
    </recommendedName>
</protein>
<keyword evidence="4 10" id="KW-1133">Transmembrane helix</keyword>
<feature type="transmembrane region" description="Helical" evidence="10">
    <location>
        <begin position="135"/>
        <end position="156"/>
    </location>
</feature>
<reference evidence="12" key="1">
    <citation type="submission" date="2021-03" db="EMBL/GenBank/DDBJ databases">
        <authorList>
            <person name="Bekaert M."/>
        </authorList>
    </citation>
    <scope>NUCLEOTIDE SEQUENCE</scope>
</reference>
<dbReference type="PROSITE" id="PS50262">
    <property type="entry name" value="G_PROTEIN_RECEP_F1_2"/>
    <property type="match status" value="1"/>
</dbReference>
<feature type="domain" description="G-protein coupled receptors family 1 profile" evidence="11">
    <location>
        <begin position="117"/>
        <end position="358"/>
    </location>
</feature>
<name>A0A8S3S208_MYTED</name>
<keyword evidence="8" id="KW-0325">Glycoprotein</keyword>
<dbReference type="Proteomes" id="UP000683360">
    <property type="component" value="Unassembled WGS sequence"/>
</dbReference>
<dbReference type="SUPFAM" id="SSF81321">
    <property type="entry name" value="Family A G protein-coupled receptor-like"/>
    <property type="match status" value="1"/>
</dbReference>
<dbReference type="InterPro" id="IPR017452">
    <property type="entry name" value="GPCR_Rhodpsn_7TM"/>
</dbReference>